<dbReference type="InterPro" id="IPR018114">
    <property type="entry name" value="TRYPSIN_HIS"/>
</dbReference>
<keyword evidence="3 11" id="KW-0245">EGF-like domain</keyword>
<feature type="disulfide bond" evidence="11">
    <location>
        <begin position="281"/>
        <end position="291"/>
    </location>
</feature>
<dbReference type="SMART" id="SM00130">
    <property type="entry name" value="KR"/>
    <property type="match status" value="1"/>
</dbReference>
<dbReference type="FunFam" id="2.40.10.10:FF:000069">
    <property type="entry name" value="Hyaluronan-binding protein 2"/>
    <property type="match status" value="1"/>
</dbReference>
<dbReference type="InterPro" id="IPR043504">
    <property type="entry name" value="Peptidase_S1_PA_chymotrypsin"/>
</dbReference>
<dbReference type="InterPro" id="IPR038178">
    <property type="entry name" value="Kringle_sf"/>
</dbReference>
<keyword evidence="18" id="KW-1185">Reference proteome</keyword>
<feature type="disulfide bond" evidence="11">
    <location>
        <begin position="325"/>
        <end position="342"/>
    </location>
</feature>
<feature type="domain" description="EGF-like" evidence="14">
    <location>
        <begin position="277"/>
        <end position="314"/>
    </location>
</feature>
<dbReference type="STRING" id="885580.ENSFDAP00000020699"/>
<dbReference type="FunFam" id="2.10.25.10:FF:000095">
    <property type="entry name" value="Notch, isoform B"/>
    <property type="match status" value="1"/>
</dbReference>
<dbReference type="PRINTS" id="PR00018">
    <property type="entry name" value="KRINGLE"/>
</dbReference>
<dbReference type="PROSITE" id="PS00135">
    <property type="entry name" value="TRYPSIN_SER"/>
    <property type="match status" value="1"/>
</dbReference>
<dbReference type="SUPFAM" id="SSF50494">
    <property type="entry name" value="Trypsin-like serine proteases"/>
    <property type="match status" value="1"/>
</dbReference>
<reference evidence="17 18" key="1">
    <citation type="submission" date="2013-11" db="EMBL/GenBank/DDBJ databases">
        <title>The Damaraland mole rat (Fukomys damarensis) genome and evolution of African mole rats.</title>
        <authorList>
            <person name="Gladyshev V.N."/>
            <person name="Fang X."/>
        </authorList>
    </citation>
    <scope>NUCLEOTIDE SEQUENCE [LARGE SCALE GENOMIC DNA]</scope>
    <source>
        <tissue evidence="17">Liver</tissue>
    </source>
</reference>
<dbReference type="Gene3D" id="2.40.10.10">
    <property type="entry name" value="Trypsin-like serine proteases"/>
    <property type="match status" value="1"/>
</dbReference>
<evidence type="ECO:0000259" key="16">
    <source>
        <dbReference type="PROSITE" id="PS50240"/>
    </source>
</evidence>
<dbReference type="InterPro" id="IPR001881">
    <property type="entry name" value="EGF-like_Ca-bd_dom"/>
</dbReference>
<dbReference type="PROSITE" id="PS00021">
    <property type="entry name" value="KRINGLE_1"/>
    <property type="match status" value="1"/>
</dbReference>
<dbReference type="Pfam" id="PF00008">
    <property type="entry name" value="EGF"/>
    <property type="match status" value="2"/>
</dbReference>
<dbReference type="InterPro" id="IPR009003">
    <property type="entry name" value="Peptidase_S1_PA"/>
</dbReference>
<evidence type="ECO:0000256" key="11">
    <source>
        <dbReference type="PROSITE-ProRule" id="PRU00076"/>
    </source>
</evidence>
<keyword evidence="10 11" id="KW-1015">Disulfide bond</keyword>
<accession>A0A091DD28</accession>
<dbReference type="SMART" id="SM00179">
    <property type="entry name" value="EGF_CA"/>
    <property type="match status" value="2"/>
</dbReference>
<dbReference type="GO" id="GO:0006508">
    <property type="term" value="P:proteolysis"/>
    <property type="evidence" value="ECO:0007669"/>
    <property type="project" value="UniProtKB-KW"/>
</dbReference>
<dbReference type="PROSITE" id="PS50026">
    <property type="entry name" value="EGF_3"/>
    <property type="match status" value="3"/>
</dbReference>
<dbReference type="Gene3D" id="2.10.25.10">
    <property type="entry name" value="Laminin"/>
    <property type="match status" value="3"/>
</dbReference>
<feature type="disulfide bond" evidence="11">
    <location>
        <begin position="344"/>
        <end position="353"/>
    </location>
</feature>
<dbReference type="GO" id="GO:0005509">
    <property type="term" value="F:calcium ion binding"/>
    <property type="evidence" value="ECO:0007669"/>
    <property type="project" value="InterPro"/>
</dbReference>
<evidence type="ECO:0000259" key="14">
    <source>
        <dbReference type="PROSITE" id="PS50026"/>
    </source>
</evidence>
<dbReference type="PANTHER" id="PTHR24264">
    <property type="entry name" value="TRYPSIN-RELATED"/>
    <property type="match status" value="1"/>
</dbReference>
<evidence type="ECO:0000256" key="10">
    <source>
        <dbReference type="ARBA" id="ARBA00023157"/>
    </source>
</evidence>
<dbReference type="InterPro" id="IPR018056">
    <property type="entry name" value="Kringle_CS"/>
</dbReference>
<dbReference type="AlphaFoldDB" id="A0A091DD28"/>
<dbReference type="SMART" id="SM00181">
    <property type="entry name" value="EGF"/>
    <property type="match status" value="3"/>
</dbReference>
<dbReference type="Pfam" id="PF00089">
    <property type="entry name" value="Trypsin"/>
    <property type="match status" value="1"/>
</dbReference>
<keyword evidence="7" id="KW-0677">Repeat</keyword>
<evidence type="ECO:0000256" key="7">
    <source>
        <dbReference type="ARBA" id="ARBA00022737"/>
    </source>
</evidence>
<dbReference type="FunFam" id="2.10.25.10:FF:000463">
    <property type="entry name" value="hyaluronan-binding protein 2"/>
    <property type="match status" value="1"/>
</dbReference>
<feature type="domain" description="EGF-like" evidence="14">
    <location>
        <begin position="316"/>
        <end position="354"/>
    </location>
</feature>
<dbReference type="PROSITE" id="PS00134">
    <property type="entry name" value="TRYPSIN_HIS"/>
    <property type="match status" value="1"/>
</dbReference>
<dbReference type="GO" id="GO:0005615">
    <property type="term" value="C:extracellular space"/>
    <property type="evidence" value="ECO:0007669"/>
    <property type="project" value="TreeGrafter"/>
</dbReference>
<dbReference type="PROSITE" id="PS00022">
    <property type="entry name" value="EGF_1"/>
    <property type="match status" value="3"/>
</dbReference>
<dbReference type="PROSITE" id="PS50240">
    <property type="entry name" value="TRYPSIN_DOM"/>
    <property type="match status" value="1"/>
</dbReference>
<evidence type="ECO:0000256" key="9">
    <source>
        <dbReference type="ARBA" id="ARBA00022825"/>
    </source>
</evidence>
<feature type="domain" description="Kringle" evidence="15">
    <location>
        <begin position="359"/>
        <end position="442"/>
    </location>
</feature>
<dbReference type="GO" id="GO:0004252">
    <property type="term" value="F:serine-type endopeptidase activity"/>
    <property type="evidence" value="ECO:0007669"/>
    <property type="project" value="InterPro"/>
</dbReference>
<sequence length="730" mass="80593">MLSGRWQQFTDAAAKSLWLRVPPKSAQPLPVVTYSTRPSGGSSLHCVKQLDQDRAAQGLGRQSIGFKSELYTLVTEMPWDALAICSEQAISRNCLDDILSPIKAAVSLSCPAVSKVTAIDLGAGLLFLKLWVQAAALPPLAGAHMGPGVGQTGSVKCSPTGLGPGGPLGGAVCATVMDDTNRDDIPEIFIPFHTSGKLFNWSSYWTPDFYDYSYEENIQEEKANTSLAYSENPDWYYADDDPCQSNPCEHGGSCVISRDTFRCSCQPPFSGNRCQNVKTKCRNNPCGQGECLITQSPPYYRCACKHPYTGPDCSRVLPVCRPNPCQNGGICSRHRRRSKFSCTCPDQFKGRYCEIGSDDCYVGDGYSYRGRVSRTVNHHTCLPWNSHLLVQENYNMFMEDAENHGIGEHNFCRNPDGDQKPWCFIKANSDTVKWEYCDVSACSALDTANPEQSPMESPVQRLGFDSCGRTEVVERKIKRIYGGFKSTAGKHPWQASLQTSGPLATTMPQGHFCGGSLIHPCWVLTAAHCTDIKTKHLKVVLGDQDLMKTEFHEQTFRVEKIIKYNDYNERDEIPHNDIGKFPLSLLKLKPVDGHCALESKYVKTVCLPDDSFPSGTECHISGWGVTETGEGSRQLLDAKVKLIANTLCNSRRLYDQTIDASMICAGNLQKPGQDTCQGDSGGPLTCEKNGIYYVYGIVSWGQECGKKPGVYTQVTKFLNWIKATMQKEAV</sequence>
<dbReference type="InterPro" id="IPR013806">
    <property type="entry name" value="Kringle-like"/>
</dbReference>
<dbReference type="EMBL" id="KN122666">
    <property type="protein sequence ID" value="KFO28987.1"/>
    <property type="molecule type" value="Genomic_DNA"/>
</dbReference>
<keyword evidence="4 12" id="KW-0420">Kringle</keyword>
<dbReference type="InterPro" id="IPR033116">
    <property type="entry name" value="TRYPSIN_SER"/>
</dbReference>
<name>A0A091DD28_FUKDA</name>
<comment type="subcellular location">
    <subcellularLocation>
        <location evidence="1">Secreted</location>
    </subcellularLocation>
</comment>
<feature type="domain" description="Peptidase S1" evidence="16">
    <location>
        <begin position="480"/>
        <end position="726"/>
    </location>
</feature>
<dbReference type="InterPro" id="IPR001314">
    <property type="entry name" value="Peptidase_S1A"/>
</dbReference>
<evidence type="ECO:0000259" key="15">
    <source>
        <dbReference type="PROSITE" id="PS50070"/>
    </source>
</evidence>
<dbReference type="PROSITE" id="PS50070">
    <property type="entry name" value="KRINGLE_2"/>
    <property type="match status" value="1"/>
</dbReference>
<dbReference type="InterPro" id="IPR050127">
    <property type="entry name" value="Serine_Proteases_S1"/>
</dbReference>
<dbReference type="CDD" id="cd00054">
    <property type="entry name" value="EGF_CA"/>
    <property type="match status" value="2"/>
</dbReference>
<keyword evidence="8 13" id="KW-0378">Hydrolase</keyword>
<evidence type="ECO:0000256" key="6">
    <source>
        <dbReference type="ARBA" id="ARBA00022729"/>
    </source>
</evidence>
<dbReference type="PANTHER" id="PTHR24264:SF40">
    <property type="entry name" value="HYALURONAN-BINDING PROTEIN 2"/>
    <property type="match status" value="1"/>
</dbReference>
<organism evidence="17 18">
    <name type="scientific">Fukomys damarensis</name>
    <name type="common">Damaraland mole rat</name>
    <name type="synonym">Cryptomys damarensis</name>
    <dbReference type="NCBI Taxonomy" id="885580"/>
    <lineage>
        <taxon>Eukaryota</taxon>
        <taxon>Metazoa</taxon>
        <taxon>Chordata</taxon>
        <taxon>Craniata</taxon>
        <taxon>Vertebrata</taxon>
        <taxon>Euteleostomi</taxon>
        <taxon>Mammalia</taxon>
        <taxon>Eutheria</taxon>
        <taxon>Euarchontoglires</taxon>
        <taxon>Glires</taxon>
        <taxon>Rodentia</taxon>
        <taxon>Hystricomorpha</taxon>
        <taxon>Bathyergidae</taxon>
        <taxon>Fukomys</taxon>
    </lineage>
</organism>
<gene>
    <name evidence="17" type="ORF">H920_09632</name>
</gene>
<dbReference type="SUPFAM" id="SSF57196">
    <property type="entry name" value="EGF/Laminin"/>
    <property type="match status" value="2"/>
</dbReference>
<feature type="domain" description="EGF-like" evidence="14">
    <location>
        <begin position="239"/>
        <end position="275"/>
    </location>
</feature>
<dbReference type="eggNOG" id="KOG3627">
    <property type="taxonomic scope" value="Eukaryota"/>
</dbReference>
<keyword evidence="6" id="KW-0732">Signal</keyword>
<dbReference type="PRINTS" id="PR00722">
    <property type="entry name" value="CHYMOTRYPSIN"/>
</dbReference>
<dbReference type="SUPFAM" id="SSF57440">
    <property type="entry name" value="Kringle-like"/>
    <property type="match status" value="1"/>
</dbReference>
<proteinExistence type="predicted"/>
<evidence type="ECO:0000313" key="17">
    <source>
        <dbReference type="EMBL" id="KFO28987.1"/>
    </source>
</evidence>
<dbReference type="InterPro" id="IPR000742">
    <property type="entry name" value="EGF"/>
</dbReference>
<evidence type="ECO:0000256" key="12">
    <source>
        <dbReference type="PROSITE-ProRule" id="PRU00121"/>
    </source>
</evidence>
<protein>
    <submittedName>
        <fullName evidence="17">Hyaluronan-binding protein 2</fullName>
    </submittedName>
</protein>
<dbReference type="SMART" id="SM00020">
    <property type="entry name" value="Tryp_SPc"/>
    <property type="match status" value="1"/>
</dbReference>
<dbReference type="CDD" id="cd00108">
    <property type="entry name" value="KR"/>
    <property type="match status" value="1"/>
</dbReference>
<evidence type="ECO:0000256" key="2">
    <source>
        <dbReference type="ARBA" id="ARBA00022525"/>
    </source>
</evidence>
<feature type="disulfide bond" evidence="11">
    <location>
        <begin position="304"/>
        <end position="313"/>
    </location>
</feature>
<dbReference type="Pfam" id="PF00051">
    <property type="entry name" value="Kringle"/>
    <property type="match status" value="1"/>
</dbReference>
<dbReference type="FunFam" id="2.40.20.10:FF:000001">
    <property type="entry name" value="Urokinase-type plasminogen activator"/>
    <property type="match status" value="1"/>
</dbReference>
<evidence type="ECO:0000256" key="1">
    <source>
        <dbReference type="ARBA" id="ARBA00004613"/>
    </source>
</evidence>
<keyword evidence="9 13" id="KW-0720">Serine protease</keyword>
<dbReference type="PROSITE" id="PS01186">
    <property type="entry name" value="EGF_2"/>
    <property type="match status" value="2"/>
</dbReference>
<evidence type="ECO:0000313" key="18">
    <source>
        <dbReference type="Proteomes" id="UP000028990"/>
    </source>
</evidence>
<comment type="caution">
    <text evidence="11">Lacks conserved residue(s) required for the propagation of feature annotation.</text>
</comment>
<dbReference type="Gene3D" id="2.40.20.10">
    <property type="entry name" value="Plasminogen Kringle 4"/>
    <property type="match status" value="1"/>
</dbReference>
<dbReference type="CDD" id="cd00190">
    <property type="entry name" value="Tryp_SPc"/>
    <property type="match status" value="1"/>
</dbReference>
<dbReference type="InterPro" id="IPR000001">
    <property type="entry name" value="Kringle"/>
</dbReference>
<dbReference type="eggNOG" id="KOG1217">
    <property type="taxonomic scope" value="Eukaryota"/>
</dbReference>
<dbReference type="InterPro" id="IPR001254">
    <property type="entry name" value="Trypsin_dom"/>
</dbReference>
<feature type="disulfide bond" evidence="11">
    <location>
        <begin position="265"/>
        <end position="274"/>
    </location>
</feature>
<keyword evidence="2" id="KW-0964">Secreted</keyword>
<keyword evidence="5 13" id="KW-0645">Protease</keyword>
<evidence type="ECO:0000256" key="3">
    <source>
        <dbReference type="ARBA" id="ARBA00022536"/>
    </source>
</evidence>
<evidence type="ECO:0000256" key="8">
    <source>
        <dbReference type="ARBA" id="ARBA00022801"/>
    </source>
</evidence>
<evidence type="ECO:0000256" key="4">
    <source>
        <dbReference type="ARBA" id="ARBA00022572"/>
    </source>
</evidence>
<dbReference type="Proteomes" id="UP000028990">
    <property type="component" value="Unassembled WGS sequence"/>
</dbReference>
<evidence type="ECO:0000256" key="13">
    <source>
        <dbReference type="RuleBase" id="RU363034"/>
    </source>
</evidence>
<evidence type="ECO:0000256" key="5">
    <source>
        <dbReference type="ARBA" id="ARBA00022670"/>
    </source>
</evidence>